<evidence type="ECO:0000256" key="1">
    <source>
        <dbReference type="ARBA" id="ARBA00023015"/>
    </source>
</evidence>
<accession>A0AAW1GUG2</accession>
<feature type="region of interest" description="SAW" evidence="3">
    <location>
        <begin position="538"/>
        <end position="609"/>
    </location>
</feature>
<dbReference type="AlphaFoldDB" id="A0AAW1GUG2"/>
<name>A0AAW1GUG2_SAPOF</name>
<dbReference type="PANTHER" id="PTHR31636">
    <property type="entry name" value="OSJNBA0084A10.13 PROTEIN-RELATED"/>
    <property type="match status" value="1"/>
</dbReference>
<comment type="caution">
    <text evidence="5">The sequence shown here is derived from an EMBL/GenBank/DDBJ whole genome shotgun (WGS) entry which is preliminary data.</text>
</comment>
<sequence length="610" mass="67735">MQTMHYNFQQTEFPPKLNSLHKFQLKEQDFQFFLEKNIKNIPKTTNSVESEPTSTLDTPRRSSSPPTSTSTLSSAVAAAHGGGGGGGSEVELEELECLFPNENGSLLPWIMGDPVDPGSGPKNLFQSGNPFVVAENHEHFHPLKNNDKFDGGVGGGGLILPNFVSTNDFDLNPDELQFPHRFDVVGDKPQIFDPQLLINQQQTNFITNPSFLISPATSGNYNPGVVFEVGQNPFCDSGYHTGLPPQRLKDELFKVAETIQHGNFSLAQEILARLNHQLSVLAKSPYIRAALLAKEALQMLLQMNKPTSRTLTPYEVVHKMTAYKVFSEVSPITQFVNFTSTQTILDAVDDTDHAIHIVDFDISCGAQWASLIHELPSRKRGSPAPSLRITAIVPPTTHSFELSLIRENLVQFANDSCVAFQFRVVNLDSFDTSSSSLLDFSTSDDECVAVSIPIWSFSTCPSILPSILQFVKARSPKIVVSFDKGFDRYDVPFPQHLIHSLESCTNLLSSFDGLNLSSEIVSKVEKYLIQPRIENSVLGRLHVPNTMPHWKNLFASSGLVPLQFSNFTETQADYVVKRSPGRGFHVEKRQASLVLSWQRRELVAASAWRC</sequence>
<comment type="similarity">
    <text evidence="3">Belongs to the GRAS family.</text>
</comment>
<keyword evidence="2" id="KW-0804">Transcription</keyword>
<keyword evidence="1" id="KW-0805">Transcription regulation</keyword>
<evidence type="ECO:0000256" key="3">
    <source>
        <dbReference type="PROSITE-ProRule" id="PRU01191"/>
    </source>
</evidence>
<organism evidence="5 6">
    <name type="scientific">Saponaria officinalis</name>
    <name type="common">Common soapwort</name>
    <name type="synonym">Lychnis saponaria</name>
    <dbReference type="NCBI Taxonomy" id="3572"/>
    <lineage>
        <taxon>Eukaryota</taxon>
        <taxon>Viridiplantae</taxon>
        <taxon>Streptophyta</taxon>
        <taxon>Embryophyta</taxon>
        <taxon>Tracheophyta</taxon>
        <taxon>Spermatophyta</taxon>
        <taxon>Magnoliopsida</taxon>
        <taxon>eudicotyledons</taxon>
        <taxon>Gunneridae</taxon>
        <taxon>Pentapetalae</taxon>
        <taxon>Caryophyllales</taxon>
        <taxon>Caryophyllaceae</taxon>
        <taxon>Caryophylleae</taxon>
        <taxon>Saponaria</taxon>
    </lineage>
</organism>
<feature type="region of interest" description="Leucine repeat II (LRII)" evidence="3">
    <location>
        <begin position="404"/>
        <end position="436"/>
    </location>
</feature>
<feature type="compositionally biased region" description="Low complexity" evidence="4">
    <location>
        <begin position="52"/>
        <end position="79"/>
    </location>
</feature>
<evidence type="ECO:0000256" key="2">
    <source>
        <dbReference type="ARBA" id="ARBA00023163"/>
    </source>
</evidence>
<feature type="region of interest" description="Disordered" evidence="4">
    <location>
        <begin position="43"/>
        <end position="89"/>
    </location>
</feature>
<evidence type="ECO:0000313" key="6">
    <source>
        <dbReference type="Proteomes" id="UP001443914"/>
    </source>
</evidence>
<protein>
    <submittedName>
        <fullName evidence="5">Uncharacterized protein</fullName>
    </submittedName>
</protein>
<keyword evidence="6" id="KW-1185">Reference proteome</keyword>
<reference evidence="5" key="1">
    <citation type="submission" date="2024-03" db="EMBL/GenBank/DDBJ databases">
        <title>WGS assembly of Saponaria officinalis var. Norfolk2.</title>
        <authorList>
            <person name="Jenkins J."/>
            <person name="Shu S."/>
            <person name="Grimwood J."/>
            <person name="Barry K."/>
            <person name="Goodstein D."/>
            <person name="Schmutz J."/>
            <person name="Leebens-Mack J."/>
            <person name="Osbourn A."/>
        </authorList>
    </citation>
    <scope>NUCLEOTIDE SEQUENCE [LARGE SCALE GENOMIC DNA]</scope>
    <source>
        <strain evidence="5">JIC</strain>
    </source>
</reference>
<dbReference type="Pfam" id="PF03514">
    <property type="entry name" value="GRAS"/>
    <property type="match status" value="1"/>
</dbReference>
<feature type="short sequence motif" description="VHIID" evidence="3">
    <location>
        <begin position="355"/>
        <end position="359"/>
    </location>
</feature>
<comment type="caution">
    <text evidence="3">Lacks conserved residue(s) required for the propagation of feature annotation.</text>
</comment>
<dbReference type="Proteomes" id="UP001443914">
    <property type="component" value="Unassembled WGS sequence"/>
</dbReference>
<dbReference type="PROSITE" id="PS50985">
    <property type="entry name" value="GRAS"/>
    <property type="match status" value="1"/>
</dbReference>
<dbReference type="InterPro" id="IPR005202">
    <property type="entry name" value="TF_GRAS"/>
</dbReference>
<evidence type="ECO:0000313" key="5">
    <source>
        <dbReference type="EMBL" id="KAK9668341.1"/>
    </source>
</evidence>
<evidence type="ECO:0000256" key="4">
    <source>
        <dbReference type="SAM" id="MobiDB-lite"/>
    </source>
</evidence>
<gene>
    <name evidence="5" type="ORF">RND81_13G053400</name>
</gene>
<dbReference type="EMBL" id="JBDFQZ010000013">
    <property type="protein sequence ID" value="KAK9668341.1"/>
    <property type="molecule type" value="Genomic_DNA"/>
</dbReference>
<proteinExistence type="inferred from homology"/>